<sequence length="86" mass="9601">RVVNFVDKNEGKEGYIFSVGGWRLNSFLRPISGSLGICLLGVVVVSDSHLMIRKFQNGSLWYWGCRLLKFSISRGLHGCIVLGMLV</sequence>
<proteinExistence type="predicted"/>
<evidence type="ECO:0000256" key="1">
    <source>
        <dbReference type="SAM" id="Phobius"/>
    </source>
</evidence>
<evidence type="ECO:0000313" key="2">
    <source>
        <dbReference type="EMBL" id="CEK94143.1"/>
    </source>
</evidence>
<keyword evidence="1" id="KW-1133">Transmembrane helix</keyword>
<keyword evidence="1" id="KW-0472">Membrane</keyword>
<dbReference type="AlphaFoldDB" id="A0A0B7BMF3"/>
<gene>
    <name evidence="2" type="primary">ORF199154</name>
</gene>
<feature type="non-terminal residue" evidence="2">
    <location>
        <position position="86"/>
    </location>
</feature>
<keyword evidence="1" id="KW-0812">Transmembrane</keyword>
<name>A0A0B7BMF3_9EUPU</name>
<accession>A0A0B7BMF3</accession>
<organism evidence="2">
    <name type="scientific">Arion vulgaris</name>
    <dbReference type="NCBI Taxonomy" id="1028688"/>
    <lineage>
        <taxon>Eukaryota</taxon>
        <taxon>Metazoa</taxon>
        <taxon>Spiralia</taxon>
        <taxon>Lophotrochozoa</taxon>
        <taxon>Mollusca</taxon>
        <taxon>Gastropoda</taxon>
        <taxon>Heterobranchia</taxon>
        <taxon>Euthyneura</taxon>
        <taxon>Panpulmonata</taxon>
        <taxon>Eupulmonata</taxon>
        <taxon>Stylommatophora</taxon>
        <taxon>Helicina</taxon>
        <taxon>Arionoidea</taxon>
        <taxon>Arionidae</taxon>
        <taxon>Arion</taxon>
    </lineage>
</organism>
<feature type="transmembrane region" description="Helical" evidence="1">
    <location>
        <begin position="27"/>
        <end position="45"/>
    </location>
</feature>
<protein>
    <submittedName>
        <fullName evidence="2">Uncharacterized protein</fullName>
    </submittedName>
</protein>
<dbReference type="EMBL" id="HACG01047278">
    <property type="protein sequence ID" value="CEK94143.1"/>
    <property type="molecule type" value="Transcribed_RNA"/>
</dbReference>
<feature type="non-terminal residue" evidence="2">
    <location>
        <position position="1"/>
    </location>
</feature>
<reference evidence="2" key="1">
    <citation type="submission" date="2014-12" db="EMBL/GenBank/DDBJ databases">
        <title>Insight into the proteome of Arion vulgaris.</title>
        <authorList>
            <person name="Aradska J."/>
            <person name="Bulat T."/>
            <person name="Smidak R."/>
            <person name="Sarate P."/>
            <person name="Gangsoo J."/>
            <person name="Sialana F."/>
            <person name="Bilban M."/>
            <person name="Lubec G."/>
        </authorList>
    </citation>
    <scope>NUCLEOTIDE SEQUENCE</scope>
    <source>
        <tissue evidence="2">Skin</tissue>
    </source>
</reference>